<dbReference type="AlphaFoldDB" id="U5D6K0"/>
<dbReference type="HOGENOM" id="CLU_1789440_0_0_1"/>
<evidence type="ECO:0000313" key="2">
    <source>
        <dbReference type="EMBL" id="ERN15993.1"/>
    </source>
</evidence>
<dbReference type="Gramene" id="ERN15993">
    <property type="protein sequence ID" value="ERN15993"/>
    <property type="gene ID" value="AMTR_s00030p00026880"/>
</dbReference>
<dbReference type="EMBL" id="KI392485">
    <property type="protein sequence ID" value="ERN15993.1"/>
    <property type="molecule type" value="Genomic_DNA"/>
</dbReference>
<feature type="compositionally biased region" description="Basic and acidic residues" evidence="1">
    <location>
        <begin position="90"/>
        <end position="111"/>
    </location>
</feature>
<evidence type="ECO:0000313" key="3">
    <source>
        <dbReference type="Proteomes" id="UP000017836"/>
    </source>
</evidence>
<feature type="region of interest" description="Disordered" evidence="1">
    <location>
        <begin position="90"/>
        <end position="145"/>
    </location>
</feature>
<reference evidence="3" key="1">
    <citation type="journal article" date="2013" name="Science">
        <title>The Amborella genome and the evolution of flowering plants.</title>
        <authorList>
            <consortium name="Amborella Genome Project"/>
        </authorList>
    </citation>
    <scope>NUCLEOTIDE SEQUENCE [LARGE SCALE GENOMIC DNA]</scope>
</reference>
<sequence>MLYSIGVDVDDGMLLIVFIVVENEGKNIGYGFLIAGNSCSMHERLQAAKTWSGILVPSAQKEIDMRIRQSRFLHNLIWVSGRKYEMVEDRSAKDHNRRSCKDPIDDRREGLPHALEQDNDFPDIPKEERDFSCTPDQEIVFPDAS</sequence>
<organism evidence="2 3">
    <name type="scientific">Amborella trichopoda</name>
    <dbReference type="NCBI Taxonomy" id="13333"/>
    <lineage>
        <taxon>Eukaryota</taxon>
        <taxon>Viridiplantae</taxon>
        <taxon>Streptophyta</taxon>
        <taxon>Embryophyta</taxon>
        <taxon>Tracheophyta</taxon>
        <taxon>Spermatophyta</taxon>
        <taxon>Magnoliopsida</taxon>
        <taxon>Amborellales</taxon>
        <taxon>Amborellaceae</taxon>
        <taxon>Amborella</taxon>
    </lineage>
</organism>
<name>U5D6K0_AMBTC</name>
<proteinExistence type="predicted"/>
<gene>
    <name evidence="2" type="ORF">AMTR_s00030p00026880</name>
</gene>
<accession>U5D6K0</accession>
<protein>
    <submittedName>
        <fullName evidence="2">Uncharacterized protein</fullName>
    </submittedName>
</protein>
<dbReference type="Proteomes" id="UP000017836">
    <property type="component" value="Unassembled WGS sequence"/>
</dbReference>
<keyword evidence="3" id="KW-1185">Reference proteome</keyword>
<evidence type="ECO:0000256" key="1">
    <source>
        <dbReference type="SAM" id="MobiDB-lite"/>
    </source>
</evidence>